<name>A0A0F9NF82_9ZZZZ</name>
<feature type="coiled-coil region" evidence="1">
    <location>
        <begin position="23"/>
        <end position="50"/>
    </location>
</feature>
<sequence length="55" mass="6576">MEDIEVKLNEDTVRITTTYDRSKSSLLGTKTFLEQEIQALQRRLARIKRQLRLLR</sequence>
<accession>A0A0F9NF82</accession>
<comment type="caution">
    <text evidence="2">The sequence shown here is derived from an EMBL/GenBank/DDBJ whole genome shotgun (WGS) entry which is preliminary data.</text>
</comment>
<evidence type="ECO:0000313" key="2">
    <source>
        <dbReference type="EMBL" id="KKM87355.1"/>
    </source>
</evidence>
<gene>
    <name evidence="2" type="ORF">LCGC14_1269730</name>
</gene>
<keyword evidence="1" id="KW-0175">Coiled coil</keyword>
<reference evidence="2" key="1">
    <citation type="journal article" date="2015" name="Nature">
        <title>Complex archaea that bridge the gap between prokaryotes and eukaryotes.</title>
        <authorList>
            <person name="Spang A."/>
            <person name="Saw J.H."/>
            <person name="Jorgensen S.L."/>
            <person name="Zaremba-Niedzwiedzka K."/>
            <person name="Martijn J."/>
            <person name="Lind A.E."/>
            <person name="van Eijk R."/>
            <person name="Schleper C."/>
            <person name="Guy L."/>
            <person name="Ettema T.J."/>
        </authorList>
    </citation>
    <scope>NUCLEOTIDE SEQUENCE</scope>
</reference>
<proteinExistence type="predicted"/>
<dbReference type="AlphaFoldDB" id="A0A0F9NF82"/>
<dbReference type="EMBL" id="LAZR01007111">
    <property type="protein sequence ID" value="KKM87355.1"/>
    <property type="molecule type" value="Genomic_DNA"/>
</dbReference>
<organism evidence="2">
    <name type="scientific">marine sediment metagenome</name>
    <dbReference type="NCBI Taxonomy" id="412755"/>
    <lineage>
        <taxon>unclassified sequences</taxon>
        <taxon>metagenomes</taxon>
        <taxon>ecological metagenomes</taxon>
    </lineage>
</organism>
<protein>
    <submittedName>
        <fullName evidence="2">Uncharacterized protein</fullName>
    </submittedName>
</protein>
<evidence type="ECO:0000256" key="1">
    <source>
        <dbReference type="SAM" id="Coils"/>
    </source>
</evidence>